<evidence type="ECO:0000313" key="6">
    <source>
        <dbReference type="EMBL" id="OBU01851.1"/>
    </source>
</evidence>
<feature type="region of interest" description="Disordered" evidence="4">
    <location>
        <begin position="456"/>
        <end position="547"/>
    </location>
</feature>
<proteinExistence type="predicted"/>
<reference evidence="7" key="2">
    <citation type="journal article" date="2018" name="Nat. Commun.">
        <title>Extreme sensitivity to ultraviolet light in the fungal pathogen causing white-nose syndrome of bats.</title>
        <authorList>
            <person name="Palmer J.M."/>
            <person name="Drees K.P."/>
            <person name="Foster J.T."/>
            <person name="Lindner D.L."/>
        </authorList>
    </citation>
    <scope>NUCLEOTIDE SEQUENCE [LARGE SCALE GENOMIC DNA]</scope>
    <source>
        <strain evidence="7">UAMH 10579</strain>
    </source>
</reference>
<evidence type="ECO:0000259" key="5">
    <source>
        <dbReference type="Pfam" id="PF07989"/>
    </source>
</evidence>
<keyword evidence="2" id="KW-0963">Cytoplasm</keyword>
<dbReference type="Proteomes" id="UP000091956">
    <property type="component" value="Unassembled WGS sequence"/>
</dbReference>
<evidence type="ECO:0000256" key="3">
    <source>
        <dbReference type="SAM" id="Coils"/>
    </source>
</evidence>
<feature type="region of interest" description="Disordered" evidence="4">
    <location>
        <begin position="1"/>
        <end position="141"/>
    </location>
</feature>
<dbReference type="Pfam" id="PF07989">
    <property type="entry name" value="Cnn_1N"/>
    <property type="match status" value="1"/>
</dbReference>
<feature type="region of interest" description="Disordered" evidence="4">
    <location>
        <begin position="552"/>
        <end position="571"/>
    </location>
</feature>
<dbReference type="AlphaFoldDB" id="A0A2P2SYD4"/>
<name>A0A2P2SYD4_9PEZI</name>
<keyword evidence="3" id="KW-0175">Coiled coil</keyword>
<feature type="compositionally biased region" description="Basic and acidic residues" evidence="4">
    <location>
        <begin position="1"/>
        <end position="16"/>
    </location>
</feature>
<feature type="domain" description="Centrosomin N-terminal motif 1" evidence="5">
    <location>
        <begin position="143"/>
        <end position="209"/>
    </location>
</feature>
<evidence type="ECO:0000256" key="2">
    <source>
        <dbReference type="ARBA" id="ARBA00022490"/>
    </source>
</evidence>
<dbReference type="GO" id="GO:0005737">
    <property type="term" value="C:cytoplasm"/>
    <property type="evidence" value="ECO:0007669"/>
    <property type="project" value="UniProtKB-SubCell"/>
</dbReference>
<evidence type="ECO:0000256" key="4">
    <source>
        <dbReference type="SAM" id="MobiDB-lite"/>
    </source>
</evidence>
<reference evidence="6 7" key="1">
    <citation type="submission" date="2016-03" db="EMBL/GenBank/DDBJ databases">
        <title>Comparative genomics of Pseudogymnoascus destructans, the fungus causing white-nose syndrome of bats.</title>
        <authorList>
            <person name="Palmer J.M."/>
            <person name="Drees K.P."/>
            <person name="Foster J.T."/>
            <person name="Lindner D.L."/>
        </authorList>
    </citation>
    <scope>NUCLEOTIDE SEQUENCE [LARGE SCALE GENOMIC DNA]</scope>
    <source>
        <strain evidence="6 7">UAMH 10579</strain>
    </source>
</reference>
<sequence length="888" mass="98678">MDTREIDRHPTPERTRPPGSSASLQSRGTAGSSNTSSSNLPHHRIQNIRSDRGKMHDAAEQGGREGQGQGGDLLQEKLREMKAARLHERRKSRDAAAYQDMQRGSQSSPAGPRRRDQELEAPGSADRRADRANGKQKLGVKATEDRVSALLNENFDLKLKLHHRKEQQSKLEERLEDLEEQVKQQHELQDMNEQLVSELAKRDVAIEQAVNVIIELEEKVDKLMEERNAVRSLQAATSLYLSDRDDSTINSGTNSGTNSQIVGSSPPDDPRYRANSDITPLGHRRQESHSRSLARMPSFLSERTEETEALRSLYIPRDQSLPRLSEDNGGKDDMASELDGMNSPRLSVLSESSFISVYGAKSNGQDLDSLDLEYENLDSPEPNRFMNATSVDQWVGDGLKNANPMGRKSSGRVPGVVAVGQFLSMNDVVKSPLQRLEKLQRIVERRNGPAIAARLMQNTSDHKPNDPPRSVPAKPDSIRRTDLESFEQRALPPTPDTFSTNSLQQYKNSNSTDTLNADATSFVSRKTQEHDDNRPYLSRAQTSPEYDLARLRRPRSAAETITSRRDGHGWDTATQSEVTETNSDIASEATSTMDPWVSAARENLRPVTFRAPEMFSFGEDYKKDWGRDVMFNRRDDDIPIRSRKPLDASNPRAEDITPTIYRYERSASGYIKDPQASLAAQIENSYHPAPPERRSSLANPGSPAGNEKRLRRLQAARAEADAPEPPPHGPKASPQKTIEEPQKRGLFKMLGLGRSVSAAVSQMPPPAFMRGSSEQPPITTKDISAPKRITVVEDIRDASATPPPISRYPRGRATADAPRPSTSHSMESRGPSSRVHWERRLSTGASPTDGGEGTGILETGMGGRDIRDTASTRTRRWYALGRVGSLRR</sequence>
<organism evidence="6 7">
    <name type="scientific">Pseudogymnoascus verrucosus</name>
    <dbReference type="NCBI Taxonomy" id="342668"/>
    <lineage>
        <taxon>Eukaryota</taxon>
        <taxon>Fungi</taxon>
        <taxon>Dikarya</taxon>
        <taxon>Ascomycota</taxon>
        <taxon>Pezizomycotina</taxon>
        <taxon>Leotiomycetes</taxon>
        <taxon>Thelebolales</taxon>
        <taxon>Thelebolaceae</taxon>
        <taxon>Pseudogymnoascus</taxon>
    </lineage>
</organism>
<evidence type="ECO:0000256" key="1">
    <source>
        <dbReference type="ARBA" id="ARBA00004496"/>
    </source>
</evidence>
<keyword evidence="7" id="KW-1185">Reference proteome</keyword>
<dbReference type="GeneID" id="28833503"/>
<dbReference type="OrthoDB" id="10251744at2759"/>
<feature type="coiled-coil region" evidence="3">
    <location>
        <begin position="161"/>
        <end position="236"/>
    </location>
</feature>
<dbReference type="EMBL" id="KV460206">
    <property type="protein sequence ID" value="OBU01851.1"/>
    <property type="molecule type" value="Genomic_DNA"/>
</dbReference>
<feature type="compositionally biased region" description="Basic and acidic residues" evidence="4">
    <location>
        <begin position="476"/>
        <end position="487"/>
    </location>
</feature>
<accession>A0A2P2SYD4</accession>
<feature type="region of interest" description="Disordered" evidence="4">
    <location>
        <begin position="798"/>
        <end position="872"/>
    </location>
</feature>
<comment type="subcellular location">
    <subcellularLocation>
        <location evidence="1">Cytoplasm</location>
    </subcellularLocation>
</comment>
<feature type="compositionally biased region" description="Basic and acidic residues" evidence="4">
    <location>
        <begin position="74"/>
        <end position="94"/>
    </location>
</feature>
<protein>
    <recommendedName>
        <fullName evidence="5">Centrosomin N-terminal motif 1 domain-containing protein</fullName>
    </recommendedName>
</protein>
<dbReference type="InterPro" id="IPR012943">
    <property type="entry name" value="Cnn_1N"/>
</dbReference>
<dbReference type="STRING" id="342668.A0A2P2SYD4"/>
<feature type="region of interest" description="Disordered" evidence="4">
    <location>
        <begin position="686"/>
        <end position="738"/>
    </location>
</feature>
<dbReference type="RefSeq" id="XP_018135583.1">
    <property type="nucleotide sequence ID" value="XM_018269650.2"/>
</dbReference>
<feature type="region of interest" description="Disordered" evidence="4">
    <location>
        <begin position="244"/>
        <end position="294"/>
    </location>
</feature>
<feature type="compositionally biased region" description="Basic and acidic residues" evidence="4">
    <location>
        <begin position="49"/>
        <end position="63"/>
    </location>
</feature>
<dbReference type="GO" id="GO:0005815">
    <property type="term" value="C:microtubule organizing center"/>
    <property type="evidence" value="ECO:0007669"/>
    <property type="project" value="InterPro"/>
</dbReference>
<feature type="compositionally biased region" description="Polar residues" evidence="4">
    <location>
        <begin position="248"/>
        <end position="263"/>
    </location>
</feature>
<feature type="region of interest" description="Disordered" evidence="4">
    <location>
        <begin position="639"/>
        <end position="659"/>
    </location>
</feature>
<feature type="compositionally biased region" description="Polar residues" evidence="4">
    <location>
        <begin position="496"/>
        <end position="525"/>
    </location>
</feature>
<feature type="compositionally biased region" description="Low complexity" evidence="4">
    <location>
        <begin position="26"/>
        <end position="39"/>
    </location>
</feature>
<evidence type="ECO:0000313" key="7">
    <source>
        <dbReference type="Proteomes" id="UP000091956"/>
    </source>
</evidence>
<gene>
    <name evidence="6" type="ORF">VE01_00117</name>
</gene>